<comment type="caution">
    <text evidence="1">The sequence shown here is derived from an EMBL/GenBank/DDBJ whole genome shotgun (WGS) entry which is preliminary data.</text>
</comment>
<sequence>RRGAPGRPGRSRRLRAGCGSLACERGADGVRDENGPEGGRVDPSEIVDLVVRDPWRREVLEAVSGFGLPDCWIAAGFVRNVVWDHLHGHAGSEPLNDVDIIYFDGDDTDPERDLRISGELERRFPGETMSVENQARMHLRYGDPPYVSAADAMRRWPETATAVGISCSPGHRISAPFGLADLVGLVVRPSAPDMLDQVKSRVARKNWLDRWPRLRLEYGAG</sequence>
<evidence type="ECO:0000313" key="1">
    <source>
        <dbReference type="EMBL" id="MFD0853637.1"/>
    </source>
</evidence>
<proteinExistence type="predicted"/>
<organism evidence="1 2">
    <name type="scientific">Actinomadura adrarensis</name>
    <dbReference type="NCBI Taxonomy" id="1819600"/>
    <lineage>
        <taxon>Bacteria</taxon>
        <taxon>Bacillati</taxon>
        <taxon>Actinomycetota</taxon>
        <taxon>Actinomycetes</taxon>
        <taxon>Streptosporangiales</taxon>
        <taxon>Thermomonosporaceae</taxon>
        <taxon>Actinomadura</taxon>
    </lineage>
</organism>
<reference evidence="2" key="1">
    <citation type="journal article" date="2019" name="Int. J. Syst. Evol. Microbiol.">
        <title>The Global Catalogue of Microorganisms (GCM) 10K type strain sequencing project: providing services to taxonomists for standard genome sequencing and annotation.</title>
        <authorList>
            <consortium name="The Broad Institute Genomics Platform"/>
            <consortium name="The Broad Institute Genome Sequencing Center for Infectious Disease"/>
            <person name="Wu L."/>
            <person name="Ma J."/>
        </authorList>
    </citation>
    <scope>NUCLEOTIDE SEQUENCE [LARGE SCALE GENOMIC DNA]</scope>
    <source>
        <strain evidence="2">JCM 31696</strain>
    </source>
</reference>
<dbReference type="Proteomes" id="UP001597083">
    <property type="component" value="Unassembled WGS sequence"/>
</dbReference>
<keyword evidence="2" id="KW-1185">Reference proteome</keyword>
<dbReference type="PANTHER" id="PTHR39166">
    <property type="entry name" value="BLL1166 PROTEIN"/>
    <property type="match status" value="1"/>
</dbReference>
<dbReference type="PANTHER" id="PTHR39166:SF1">
    <property type="entry name" value="BLL1166 PROTEIN"/>
    <property type="match status" value="1"/>
</dbReference>
<gene>
    <name evidence="1" type="ORF">ACFQ07_15475</name>
</gene>
<dbReference type="InterPro" id="IPR009267">
    <property type="entry name" value="NTP_transf_6"/>
</dbReference>
<protein>
    <submittedName>
        <fullName evidence="1">Nucleotidyltransferase family protein</fullName>
    </submittedName>
</protein>
<accession>A0ABW3CJ82</accession>
<feature type="non-terminal residue" evidence="1">
    <location>
        <position position="1"/>
    </location>
</feature>
<dbReference type="Pfam" id="PF06042">
    <property type="entry name" value="NTP_transf_6"/>
    <property type="match status" value="1"/>
</dbReference>
<name>A0ABW3CJ82_9ACTN</name>
<dbReference type="EMBL" id="JBHTIR010002332">
    <property type="protein sequence ID" value="MFD0853637.1"/>
    <property type="molecule type" value="Genomic_DNA"/>
</dbReference>
<evidence type="ECO:0000313" key="2">
    <source>
        <dbReference type="Proteomes" id="UP001597083"/>
    </source>
</evidence>